<protein>
    <recommendedName>
        <fullName evidence="6 9">Aminopyrimidine aminohydrolase</fullName>
        <ecNumber evidence="5 9">3.5.99.2</ecNumber>
    </recommendedName>
</protein>
<dbReference type="SUPFAM" id="SSF48613">
    <property type="entry name" value="Heme oxygenase-like"/>
    <property type="match status" value="1"/>
</dbReference>
<evidence type="ECO:0000256" key="1">
    <source>
        <dbReference type="ARBA" id="ARBA00001881"/>
    </source>
</evidence>
<gene>
    <name evidence="11" type="ORF">SAMN05192533_11733</name>
</gene>
<dbReference type="GO" id="GO:0005829">
    <property type="term" value="C:cytosol"/>
    <property type="evidence" value="ECO:0007669"/>
    <property type="project" value="TreeGrafter"/>
</dbReference>
<dbReference type="Pfam" id="PF03070">
    <property type="entry name" value="TENA_THI-4"/>
    <property type="match status" value="1"/>
</dbReference>
<dbReference type="Proteomes" id="UP000198553">
    <property type="component" value="Unassembled WGS sequence"/>
</dbReference>
<evidence type="ECO:0000313" key="12">
    <source>
        <dbReference type="Proteomes" id="UP000198553"/>
    </source>
</evidence>
<evidence type="ECO:0000259" key="10">
    <source>
        <dbReference type="Pfam" id="PF03070"/>
    </source>
</evidence>
<comment type="catalytic activity">
    <reaction evidence="8 9">
        <text>thiamine + H2O = 5-(2-hydroxyethyl)-4-methylthiazole + 4-amino-5-hydroxymethyl-2-methylpyrimidine + H(+)</text>
        <dbReference type="Rhea" id="RHEA:17509"/>
        <dbReference type="ChEBI" id="CHEBI:15377"/>
        <dbReference type="ChEBI" id="CHEBI:15378"/>
        <dbReference type="ChEBI" id="CHEBI:16892"/>
        <dbReference type="ChEBI" id="CHEBI:17957"/>
        <dbReference type="ChEBI" id="CHEBI:18385"/>
        <dbReference type="EC" id="3.5.99.2"/>
    </reaction>
</comment>
<dbReference type="Gene3D" id="1.20.910.10">
    <property type="entry name" value="Heme oxygenase-like"/>
    <property type="match status" value="1"/>
</dbReference>
<dbReference type="GO" id="GO:0009229">
    <property type="term" value="P:thiamine diphosphate biosynthetic process"/>
    <property type="evidence" value="ECO:0007669"/>
    <property type="project" value="UniProtKB-UniPathway"/>
</dbReference>
<dbReference type="InterPro" id="IPR004305">
    <property type="entry name" value="Thiaminase-2/PQQC"/>
</dbReference>
<comment type="function">
    <text evidence="9">Catalyzes an amino-pyrimidine hydrolysis reaction at the C5' of the pyrimidine moiety of thiamine compounds, a reaction that is part of a thiamine salvage pathway.</text>
</comment>
<dbReference type="RefSeq" id="WP_090749374.1">
    <property type="nucleotide sequence ID" value="NZ_FOBW01000017.1"/>
</dbReference>
<dbReference type="EMBL" id="FOBW01000017">
    <property type="protein sequence ID" value="SEN67286.1"/>
    <property type="molecule type" value="Genomic_DNA"/>
</dbReference>
<keyword evidence="9" id="KW-0378">Hydrolase</keyword>
<dbReference type="GO" id="GO:0050334">
    <property type="term" value="F:thiaminase activity"/>
    <property type="evidence" value="ECO:0007669"/>
    <property type="project" value="UniProtKB-EC"/>
</dbReference>
<sequence>MTFSQQLRQEVDTIWEASFQHPFVKGIADGSLSLKSFRYYVLQDSYYLSHFAKVQALGAAKAPDLHTTARMAVHAQGTAEAELKLHANFSKQLGITENEIAKFKPAPTAYAYTSHLYRVACIGQLGDIIAALLPCYWLYDEIGQRLKGMTPKEPIYQEWIAAYGGEWFHELVVEQINRIDEIAERVTESDRERMSELFVISSQYEYSFWEMAYRQEEWPIEKQNSIINS</sequence>
<evidence type="ECO:0000256" key="9">
    <source>
        <dbReference type="RuleBase" id="RU363093"/>
    </source>
</evidence>
<dbReference type="InterPro" id="IPR016084">
    <property type="entry name" value="Haem_Oase-like_multi-hlx"/>
</dbReference>
<evidence type="ECO:0000256" key="5">
    <source>
        <dbReference type="ARBA" id="ARBA00012684"/>
    </source>
</evidence>
<dbReference type="GO" id="GO:0009228">
    <property type="term" value="P:thiamine biosynthetic process"/>
    <property type="evidence" value="ECO:0007669"/>
    <property type="project" value="UniProtKB-KW"/>
</dbReference>
<reference evidence="12" key="1">
    <citation type="submission" date="2016-10" db="EMBL/GenBank/DDBJ databases">
        <authorList>
            <person name="Varghese N."/>
            <person name="Submissions S."/>
        </authorList>
    </citation>
    <scope>NUCLEOTIDE SEQUENCE [LARGE SCALE GENOMIC DNA]</scope>
    <source>
        <strain evidence="12">B48,IBRC-M 10115,DSM 25386,CECT 8001</strain>
    </source>
</reference>
<comment type="pathway">
    <text evidence="2 9">Cofactor biosynthesis; thiamine diphosphate biosynthesis.</text>
</comment>
<dbReference type="CDD" id="cd19364">
    <property type="entry name" value="TenA_C_BsTenA-like"/>
    <property type="match status" value="1"/>
</dbReference>
<comment type="similarity">
    <text evidence="3 9">Belongs to the TenA family.</text>
</comment>
<name>A0A1H8IGD4_9BACI</name>
<dbReference type="InterPro" id="IPR050967">
    <property type="entry name" value="Thiamine_Salvage_TenA"/>
</dbReference>
<evidence type="ECO:0000256" key="3">
    <source>
        <dbReference type="ARBA" id="ARBA00010264"/>
    </source>
</evidence>
<dbReference type="EC" id="3.5.99.2" evidence="5 9"/>
<dbReference type="OrthoDB" id="34166at2"/>
<dbReference type="AlphaFoldDB" id="A0A1H8IGD4"/>
<evidence type="ECO:0000256" key="6">
    <source>
        <dbReference type="ARBA" id="ARBA00013647"/>
    </source>
</evidence>
<dbReference type="STRING" id="930146.SAMN05192533_11733"/>
<accession>A0A1H8IGD4</accession>
<dbReference type="UniPathway" id="UPA00060"/>
<comment type="subunit">
    <text evidence="4">Homotetramer.</text>
</comment>
<feature type="domain" description="Thiaminase-2/PQQC" evidence="10">
    <location>
        <begin position="9"/>
        <end position="214"/>
    </location>
</feature>
<organism evidence="11 12">
    <name type="scientific">Mesobacillus persicus</name>
    <dbReference type="NCBI Taxonomy" id="930146"/>
    <lineage>
        <taxon>Bacteria</taxon>
        <taxon>Bacillati</taxon>
        <taxon>Bacillota</taxon>
        <taxon>Bacilli</taxon>
        <taxon>Bacillales</taxon>
        <taxon>Bacillaceae</taxon>
        <taxon>Mesobacillus</taxon>
    </lineage>
</organism>
<dbReference type="NCBIfam" id="TIGR04306">
    <property type="entry name" value="salvage_TenA"/>
    <property type="match status" value="1"/>
</dbReference>
<dbReference type="PANTHER" id="PTHR43198:SF2">
    <property type="entry name" value="SI:CH1073-67J19.1-RELATED"/>
    <property type="match status" value="1"/>
</dbReference>
<keyword evidence="7 9" id="KW-0784">Thiamine biosynthesis</keyword>
<evidence type="ECO:0000256" key="4">
    <source>
        <dbReference type="ARBA" id="ARBA00011881"/>
    </source>
</evidence>
<evidence type="ECO:0000256" key="7">
    <source>
        <dbReference type="ARBA" id="ARBA00022977"/>
    </source>
</evidence>
<dbReference type="PANTHER" id="PTHR43198">
    <property type="entry name" value="BIFUNCTIONAL TH2 PROTEIN"/>
    <property type="match status" value="1"/>
</dbReference>
<dbReference type="InterPro" id="IPR027574">
    <property type="entry name" value="Thiaminase_II"/>
</dbReference>
<evidence type="ECO:0000256" key="8">
    <source>
        <dbReference type="ARBA" id="ARBA00048337"/>
    </source>
</evidence>
<evidence type="ECO:0000256" key="2">
    <source>
        <dbReference type="ARBA" id="ARBA00004948"/>
    </source>
</evidence>
<proteinExistence type="inferred from homology"/>
<keyword evidence="12" id="KW-1185">Reference proteome</keyword>
<comment type="catalytic activity">
    <reaction evidence="1 9">
        <text>4-amino-5-aminomethyl-2-methylpyrimidine + H2O = 4-amino-5-hydroxymethyl-2-methylpyrimidine + NH4(+)</text>
        <dbReference type="Rhea" id="RHEA:31799"/>
        <dbReference type="ChEBI" id="CHEBI:15377"/>
        <dbReference type="ChEBI" id="CHEBI:16892"/>
        <dbReference type="ChEBI" id="CHEBI:28938"/>
        <dbReference type="ChEBI" id="CHEBI:63416"/>
        <dbReference type="EC" id="3.5.99.2"/>
    </reaction>
</comment>
<evidence type="ECO:0000313" key="11">
    <source>
        <dbReference type="EMBL" id="SEN67286.1"/>
    </source>
</evidence>